<dbReference type="InterPro" id="IPR000914">
    <property type="entry name" value="SBP_5_dom"/>
</dbReference>
<dbReference type="Pfam" id="PF00496">
    <property type="entry name" value="SBP_bac_5"/>
    <property type="match status" value="1"/>
</dbReference>
<accession>A0A6J6HE56</accession>
<dbReference type="Gene3D" id="3.10.105.10">
    <property type="entry name" value="Dipeptide-binding Protein, Domain 3"/>
    <property type="match status" value="1"/>
</dbReference>
<name>A0A6J6HE56_9ZZZZ</name>
<dbReference type="GO" id="GO:0015833">
    <property type="term" value="P:peptide transport"/>
    <property type="evidence" value="ECO:0007669"/>
    <property type="project" value="TreeGrafter"/>
</dbReference>
<dbReference type="PANTHER" id="PTHR30290">
    <property type="entry name" value="PERIPLASMIC BINDING COMPONENT OF ABC TRANSPORTER"/>
    <property type="match status" value="1"/>
</dbReference>
<evidence type="ECO:0000313" key="2">
    <source>
        <dbReference type="EMBL" id="CAB4611942.1"/>
    </source>
</evidence>
<proteinExistence type="predicted"/>
<dbReference type="PANTHER" id="PTHR30290:SF65">
    <property type="entry name" value="MONOACYL PHOSPHATIDYLINOSITOL TETRAMANNOSIDE-BINDING PROTEIN LPQW-RELATED"/>
    <property type="match status" value="1"/>
</dbReference>
<feature type="domain" description="Solute-binding protein family 5" evidence="1">
    <location>
        <begin position="103"/>
        <end position="479"/>
    </location>
</feature>
<dbReference type="Gene3D" id="3.40.190.10">
    <property type="entry name" value="Periplasmic binding protein-like II"/>
    <property type="match status" value="1"/>
</dbReference>
<dbReference type="EMBL" id="CAEZUR010000070">
    <property type="protein sequence ID" value="CAB4611942.1"/>
    <property type="molecule type" value="Genomic_DNA"/>
</dbReference>
<reference evidence="2" key="1">
    <citation type="submission" date="2020-05" db="EMBL/GenBank/DDBJ databases">
        <authorList>
            <person name="Chiriac C."/>
            <person name="Salcher M."/>
            <person name="Ghai R."/>
            <person name="Kavagutti S V."/>
        </authorList>
    </citation>
    <scope>NUCLEOTIDE SEQUENCE</scope>
</reference>
<sequence>MNQLLLGSPLKRFVSLAVGLSLIAASLTGCASPSSVIPNTHVTIAEVGTFTTLNADVASSSANKIASDISALTLQNFYEVNQDGELVANKTFGTVKVTKQEPFTVTFTLAKTALWSDGSSVDATDIALAVTAAKYQNFGSTQFGSTLSSAAIVGQPKPGANELSVSFPNPIANWRTVLKISAAAHVVGKAAGITGNVATVRSGIVAAISAKEEKQLAKLALAYAESFSPSSEITNFVTNGAYTITKVSASAIELDAVREFAGSHSAVAAKVFVNLFTDNTSAFKAVATAKADLFAPLATLNEPQSDLVNQSQTLDAKKVKVLAPTSGQSEQFLLNLSGITFSDATYNSPDTAGILRQAFLNMVPKARANDFAALTQVITRSDSFIYSSASKNYSAVSASNGSANYLLQDVEKASELVASAKLSFVPVVKVLFDTDDQAAVAEWTLLSDHASNAGFRLTNVSSEDPSQRYNNNGYDVFIGKAPQMGVGFGSIQQLVSGPNRMPQEQFLGLTADVIAADSKSLDSKLQALDQKLFEIGIGLPMYQVPTLLVYNQRIKGLVADPTANNSTWGYWTWQVSSDK</sequence>
<organism evidence="2">
    <name type="scientific">freshwater metagenome</name>
    <dbReference type="NCBI Taxonomy" id="449393"/>
    <lineage>
        <taxon>unclassified sequences</taxon>
        <taxon>metagenomes</taxon>
        <taxon>ecological metagenomes</taxon>
    </lineage>
</organism>
<protein>
    <submittedName>
        <fullName evidence="2">Unannotated protein</fullName>
    </submittedName>
</protein>
<dbReference type="SUPFAM" id="SSF53850">
    <property type="entry name" value="Periplasmic binding protein-like II"/>
    <property type="match status" value="1"/>
</dbReference>
<dbReference type="AlphaFoldDB" id="A0A6J6HE56"/>
<evidence type="ECO:0000259" key="1">
    <source>
        <dbReference type="Pfam" id="PF00496"/>
    </source>
</evidence>
<gene>
    <name evidence="2" type="ORF">UFOPK1843_00890</name>
</gene>
<dbReference type="InterPro" id="IPR039424">
    <property type="entry name" value="SBP_5"/>
</dbReference>
<dbReference type="GO" id="GO:1904680">
    <property type="term" value="F:peptide transmembrane transporter activity"/>
    <property type="evidence" value="ECO:0007669"/>
    <property type="project" value="TreeGrafter"/>
</dbReference>
<dbReference type="Gene3D" id="3.90.76.10">
    <property type="entry name" value="Dipeptide-binding Protein, Domain 1"/>
    <property type="match status" value="1"/>
</dbReference>